<dbReference type="eggNOG" id="COG1315">
    <property type="taxonomic scope" value="Bacteria"/>
</dbReference>
<dbReference type="InterPro" id="IPR046866">
    <property type="entry name" value="FapA_N"/>
</dbReference>
<dbReference type="PANTHER" id="PTHR38032">
    <property type="entry name" value="POLYMERASE-RELATED"/>
    <property type="match status" value="1"/>
</dbReference>
<feature type="domain" description="Flagellar Assembly Protein A N-terminal region" evidence="2">
    <location>
        <begin position="84"/>
        <end position="262"/>
    </location>
</feature>
<dbReference type="InterPro" id="IPR046865">
    <property type="entry name" value="FapA_b_solenoid"/>
</dbReference>
<dbReference type="Pfam" id="PF20250">
    <property type="entry name" value="FapA_N"/>
    <property type="match status" value="1"/>
</dbReference>
<keyword evidence="4" id="KW-1185">Reference proteome</keyword>
<dbReference type="OrthoDB" id="5807941at2"/>
<dbReference type="RefSeq" id="WP_035012588.1">
    <property type="nucleotide sequence ID" value="NZ_ARZY01000001.1"/>
</dbReference>
<dbReference type="Pfam" id="PF03961">
    <property type="entry name" value="FapA"/>
    <property type="match status" value="1"/>
</dbReference>
<dbReference type="AlphaFoldDB" id="W7QGQ9"/>
<dbReference type="Proteomes" id="UP000019276">
    <property type="component" value="Unassembled WGS sequence"/>
</dbReference>
<reference evidence="3 4" key="1">
    <citation type="journal article" date="2014" name="Genome Announc.">
        <title>Draft Genome Sequence of the Agar-Degrading Bacterium Catenovulum sp. Strain DS-2, Isolated from Intestines of Haliotis diversicolor.</title>
        <authorList>
            <person name="Shan D."/>
            <person name="Li X."/>
            <person name="Gu Z."/>
            <person name="Wei G."/>
            <person name="Gao Z."/>
            <person name="Shao Z."/>
        </authorList>
    </citation>
    <scope>NUCLEOTIDE SEQUENCE [LARGE SCALE GENOMIC DNA]</scope>
    <source>
        <strain evidence="3 4">DS-2</strain>
    </source>
</reference>
<dbReference type="InterPro" id="IPR005646">
    <property type="entry name" value="FapA"/>
</dbReference>
<proteinExistence type="predicted"/>
<keyword evidence="1" id="KW-0175">Coiled coil</keyword>
<dbReference type="STRING" id="1328313.DS2_00360"/>
<name>W7QGQ9_9ALTE</name>
<dbReference type="EMBL" id="ARZY01000001">
    <property type="protein sequence ID" value="EWH12129.1"/>
    <property type="molecule type" value="Genomic_DNA"/>
</dbReference>
<protein>
    <recommendedName>
        <fullName evidence="2">Flagellar Assembly Protein A N-terminal region domain-containing protein</fullName>
    </recommendedName>
</protein>
<gene>
    <name evidence="3" type="ORF">DS2_00360</name>
</gene>
<evidence type="ECO:0000313" key="4">
    <source>
        <dbReference type="Proteomes" id="UP000019276"/>
    </source>
</evidence>
<evidence type="ECO:0000259" key="2">
    <source>
        <dbReference type="Pfam" id="PF20250"/>
    </source>
</evidence>
<feature type="coiled-coil region" evidence="1">
    <location>
        <begin position="481"/>
        <end position="508"/>
    </location>
</feature>
<accession>W7QGQ9</accession>
<organism evidence="3 4">
    <name type="scientific">Catenovulum agarivorans DS-2</name>
    <dbReference type="NCBI Taxonomy" id="1328313"/>
    <lineage>
        <taxon>Bacteria</taxon>
        <taxon>Pseudomonadati</taxon>
        <taxon>Pseudomonadota</taxon>
        <taxon>Gammaproteobacteria</taxon>
        <taxon>Alteromonadales</taxon>
        <taxon>Alteromonadaceae</taxon>
        <taxon>Catenovulum</taxon>
    </lineage>
</organism>
<dbReference type="PANTHER" id="PTHR38032:SF1">
    <property type="entry name" value="RNA-BINDING PROTEIN KHPB N-TERMINAL DOMAIN-CONTAINING PROTEIN"/>
    <property type="match status" value="1"/>
</dbReference>
<evidence type="ECO:0000256" key="1">
    <source>
        <dbReference type="SAM" id="Coils"/>
    </source>
</evidence>
<sequence>MSQFQFKINDNNQVVATTEIDSNCTAIKESVIKEHFTKSEHCDCYMLDDLVAEYAALYNQKLIPPPSEPIQFEAPIAEKRDAKVNVVVSADAMSAKIEITGPYGGKALTSNQVMRIITKNGVTMGVNKAEVEKISLAAEQSKPGQLLSADIAKGQQPVKGDDSWFEPLTKNARDRILQPQEVNETGKVDMRDLGELISVKPGDALVRRHLPTHGKPGFTVKGDALSAVPGQLIDFDIGDGTQLASHDENLLVAQAAGLPYVTAKGARVDDVLELKGVDVSTGHIDFDGGVIVNGDVAEGMRLKAKGNVTINGFVENALIEVDGDVTVLNGIIGRKVDTEHVDDNTEFACVIKATGVVCSKYIQYAKVISSKEVFFSSQLSNVYVKARAVVGGTEQTPLGKIISGYFDVQDFLSCASIGAPASTALHVHLYSNFQSDVTKKQAVFSRLKVKAHELELLRANWLKLKEQGIGEDKNAQIAAKYKERELKVKKLKKAYLLLEKKIQQQFKQVYVYASRTMFSHIHIHCGELNKLTTGEHTNSRIKVVERKFVRV</sequence>
<comment type="caution">
    <text evidence="3">The sequence shown here is derived from an EMBL/GenBank/DDBJ whole genome shotgun (WGS) entry which is preliminary data.</text>
</comment>
<evidence type="ECO:0000313" key="3">
    <source>
        <dbReference type="EMBL" id="EWH12129.1"/>
    </source>
</evidence>